<evidence type="ECO:0000259" key="3">
    <source>
        <dbReference type="Pfam" id="PF08450"/>
    </source>
</evidence>
<feature type="domain" description="Rhamnogalacturonase A/B/Epimerase-like pectate lyase" evidence="4">
    <location>
        <begin position="24"/>
        <end position="228"/>
    </location>
</feature>
<dbReference type="InterPro" id="IPR013658">
    <property type="entry name" value="SGL"/>
</dbReference>
<evidence type="ECO:0000313" key="5">
    <source>
        <dbReference type="EMBL" id="MBC5668970.1"/>
    </source>
</evidence>
<comment type="similarity">
    <text evidence="1">Belongs to the SMP-30/CGR1 family.</text>
</comment>
<dbReference type="Gene3D" id="2.160.20.10">
    <property type="entry name" value="Single-stranded right-handed beta-helix, Pectin lyase-like"/>
    <property type="match status" value="2"/>
</dbReference>
<sequence>MNGESFYKKMLHDHNAVYFTKENFDIRNDGTMDVSSQLQDAVYSVVKRQGYGVLFVPEGKYLISKTIYIPKAVRIIGYGEERPEFILKDNAEGFNEPHPEQKGGYKYLFWFVNMMAEDESKIADANPGTFYSAMSNVNIHLGKGNGYAIALRTHYAQHCFVNHIDIHVESGMAGIYDVGNEMEDVFISGGKYGIITTKCSPGWPFVMVDTRFYGQTSAAIKTHEAGFNIIRTHSVNTSKFIDVDEGYFEKIIIEDSIFEDMSCIISAAQELNSLTQINVYNCQLKAVENIIRFKDTEKNIANEDYQCRLKKYIHGVVVSDVFPDKQFHDEIYRYAREINYNDLKTDIPKLPDMDLWVNAKEVGLSGDGITDDTESLKKAIEKYQVIYFPQGEYILSDTIKLAENTVFIGMNPVSTQLILRDNTEKFTGFGKMKPLIESSNRKNILFGIGINTSARNPRACGVKWQAKGDSYINDVKFFGGHGNLVKGTGEFEMPYDEGRARDVDVKRVWDYQYPSLFICNGGGGIFKDIWSASPYVTAGLHIENTDTPSRFYCLSLEHHGRCELRMINAGNIKIYGFQSEEEKAEGEFAIPIELHNCNNITFATTYCFRTVFVNKAFPYCVKTWNCKNIKFLNVHNYSQMKYTIDNFLLDVNTGIELRPWQAAVVEVTGNEQKEVITNNETIIKDDRNRKEKYISTRLFDGFRFADGGCCDGKGNFYFVDSLDKKVYRIDGKTLKLSLFFESPYKINSIGFDTRDNIIVVGEYSIPMEATINGKKIVNTLPKDADGTSYGFWYDRRAQVVAFSVDANREIVKLHKINIGDIEPERVLYPGNRWRDSTDFAEAVTYNPKTAFLGLDGATIVPCHYDLIRANNLARSKPGRKLYSVDELYKRVWQCDITKEGLLENPVPIIEEGDFKVKKFDDKIYVGDDNIKIYDKGKHVYTIRIQERPTTFDFGGEKRKTLFVTTRHSVYIVREV</sequence>
<dbReference type="InterPro" id="IPR012334">
    <property type="entry name" value="Pectin_lyas_fold"/>
</dbReference>
<dbReference type="PANTHER" id="PTHR47572:SF4">
    <property type="entry name" value="LACTONASE DRP35"/>
    <property type="match status" value="1"/>
</dbReference>
<dbReference type="Proteomes" id="UP000597877">
    <property type="component" value="Unassembled WGS sequence"/>
</dbReference>
<dbReference type="Pfam" id="PF08450">
    <property type="entry name" value="SGL"/>
    <property type="match status" value="1"/>
</dbReference>
<reference evidence="5 6" key="1">
    <citation type="submission" date="2020-08" db="EMBL/GenBank/DDBJ databases">
        <title>Genome public.</title>
        <authorList>
            <person name="Liu C."/>
            <person name="Sun Q."/>
        </authorList>
    </citation>
    <scope>NUCLEOTIDE SEQUENCE [LARGE SCALE GENOMIC DNA]</scope>
    <source>
        <strain evidence="5 6">BX4</strain>
    </source>
</reference>
<comment type="caution">
    <text evidence="5">The sequence shown here is derived from an EMBL/GenBank/DDBJ whole genome shotgun (WGS) entry which is preliminary data.</text>
</comment>
<protein>
    <submittedName>
        <fullName evidence="5">SMP-30/gluconolactonase/LRE family protein</fullName>
    </submittedName>
</protein>
<evidence type="ECO:0000259" key="4">
    <source>
        <dbReference type="Pfam" id="PF12708"/>
    </source>
</evidence>
<gene>
    <name evidence="5" type="ORF">H8S00_13465</name>
</gene>
<dbReference type="InterPro" id="IPR051262">
    <property type="entry name" value="SMP-30/CGR1_Lactonase"/>
</dbReference>
<proteinExistence type="inferred from homology"/>
<feature type="domain" description="Rhamnogalacturonase A/B/Epimerase-like pectate lyase" evidence="4">
    <location>
        <begin position="356"/>
        <end position="485"/>
    </location>
</feature>
<evidence type="ECO:0000256" key="1">
    <source>
        <dbReference type="ARBA" id="ARBA00008853"/>
    </source>
</evidence>
<evidence type="ECO:0000256" key="2">
    <source>
        <dbReference type="ARBA" id="ARBA00022801"/>
    </source>
</evidence>
<dbReference type="Gene3D" id="2.120.10.30">
    <property type="entry name" value="TolB, C-terminal domain"/>
    <property type="match status" value="1"/>
</dbReference>
<accession>A0ABR7F888</accession>
<keyword evidence="6" id="KW-1185">Reference proteome</keyword>
<dbReference type="EMBL" id="JACOOZ010000012">
    <property type="protein sequence ID" value="MBC5668970.1"/>
    <property type="molecule type" value="Genomic_DNA"/>
</dbReference>
<dbReference type="InterPro" id="IPR011042">
    <property type="entry name" value="6-blade_b-propeller_TolB-like"/>
</dbReference>
<dbReference type="SUPFAM" id="SSF51126">
    <property type="entry name" value="Pectin lyase-like"/>
    <property type="match status" value="2"/>
</dbReference>
<organism evidence="5 6">
    <name type="scientific">Eubacterium segne</name>
    <dbReference type="NCBI Taxonomy" id="2763045"/>
    <lineage>
        <taxon>Bacteria</taxon>
        <taxon>Bacillati</taxon>
        <taxon>Bacillota</taxon>
        <taxon>Clostridia</taxon>
        <taxon>Eubacteriales</taxon>
        <taxon>Eubacteriaceae</taxon>
        <taxon>Eubacterium</taxon>
    </lineage>
</organism>
<dbReference type="InterPro" id="IPR024535">
    <property type="entry name" value="RHGA/B-epi-like_pectate_lyase"/>
</dbReference>
<feature type="domain" description="SMP-30/Gluconolactonase/LRE-like region" evidence="3">
    <location>
        <begin position="712"/>
        <end position="966"/>
    </location>
</feature>
<dbReference type="SUPFAM" id="SSF63829">
    <property type="entry name" value="Calcium-dependent phosphotriesterase"/>
    <property type="match status" value="1"/>
</dbReference>
<dbReference type="Pfam" id="PF12708">
    <property type="entry name" value="Pect-lyase_RHGA_epim"/>
    <property type="match status" value="2"/>
</dbReference>
<dbReference type="PANTHER" id="PTHR47572">
    <property type="entry name" value="LIPOPROTEIN-RELATED"/>
    <property type="match status" value="1"/>
</dbReference>
<dbReference type="InterPro" id="IPR011050">
    <property type="entry name" value="Pectin_lyase_fold/virulence"/>
</dbReference>
<dbReference type="RefSeq" id="WP_186840732.1">
    <property type="nucleotide sequence ID" value="NZ_JACOOZ010000012.1"/>
</dbReference>
<keyword evidence="2" id="KW-0378">Hydrolase</keyword>
<name>A0ABR7F888_9FIRM</name>
<evidence type="ECO:0000313" key="6">
    <source>
        <dbReference type="Proteomes" id="UP000597877"/>
    </source>
</evidence>